<dbReference type="Proteomes" id="UP000182987">
    <property type="component" value="Chromosome"/>
</dbReference>
<dbReference type="AlphaFoldDB" id="A0A0G9HHM9"/>
<dbReference type="OrthoDB" id="5958713at2"/>
<sequence length="76" mass="8764">MEARDLGNTITLYLPQPSGGPEPYAVFQDRQRIGGFRTQAEAMQFALQQADMIRRTREVPIRVRREDEAGCWHTDN</sequence>
<reference evidence="2" key="1">
    <citation type="submission" date="2016-09" db="EMBL/GenBank/DDBJ databases">
        <authorList>
            <person name="Lysoe E."/>
        </authorList>
    </citation>
    <scope>NUCLEOTIDE SEQUENCE [LARGE SCALE GENOMIC DNA]</scope>
    <source>
        <strain evidence="2">LJ96T</strain>
    </source>
</reference>
<dbReference type="PATRIC" id="fig|1440763.5.peg.1693"/>
<accession>A0A0G9HHM9</accession>
<dbReference type="EMBL" id="CP017480">
    <property type="protein sequence ID" value="APG05905.1"/>
    <property type="molecule type" value="Genomic_DNA"/>
</dbReference>
<proteinExistence type="predicted"/>
<evidence type="ECO:0000313" key="1">
    <source>
        <dbReference type="EMBL" id="APG05905.1"/>
    </source>
</evidence>
<protein>
    <submittedName>
        <fullName evidence="1">Uncharacterized protein</fullName>
    </submittedName>
</protein>
<gene>
    <name evidence="1" type="ORF">BJI69_19675</name>
</gene>
<dbReference type="RefSeq" id="WP_046967472.1">
    <property type="nucleotide sequence ID" value="NZ_CP017480.1"/>
</dbReference>
<name>A0A0G9HHM9_9GAMM</name>
<keyword evidence="2" id="KW-1185">Reference proteome</keyword>
<organism evidence="1 2">
    <name type="scientific">Luteibacter rhizovicinus DSM 16549</name>
    <dbReference type="NCBI Taxonomy" id="1440763"/>
    <lineage>
        <taxon>Bacteria</taxon>
        <taxon>Pseudomonadati</taxon>
        <taxon>Pseudomonadota</taxon>
        <taxon>Gammaproteobacteria</taxon>
        <taxon>Lysobacterales</taxon>
        <taxon>Rhodanobacteraceae</taxon>
        <taxon>Luteibacter</taxon>
    </lineage>
</organism>
<dbReference type="KEGG" id="lrz:BJI69_19675"/>
<evidence type="ECO:0000313" key="2">
    <source>
        <dbReference type="Proteomes" id="UP000182987"/>
    </source>
</evidence>